<gene>
    <name evidence="1" type="ORF">M0L20_13705</name>
</gene>
<sequence length="149" mass="16316">MQTIQKSISPEAVTGFNRIAYHESFVILRDLNMVQQVRIVTVNDTGKPITELIEQDASLSAVQKQNALARYQEQIVTRQTAGAFVDTATGKVVTTPGEGVITQRDYFQAVTLGDLKKMGLTINDKTPVAQLLYALMGNEISNSDARGDL</sequence>
<organism evidence="1 2">
    <name type="scientific">Spirosoma liriopis</name>
    <dbReference type="NCBI Taxonomy" id="2937440"/>
    <lineage>
        <taxon>Bacteria</taxon>
        <taxon>Pseudomonadati</taxon>
        <taxon>Bacteroidota</taxon>
        <taxon>Cytophagia</taxon>
        <taxon>Cytophagales</taxon>
        <taxon>Cytophagaceae</taxon>
        <taxon>Spirosoma</taxon>
    </lineage>
</organism>
<name>A0ABT0HLA2_9BACT</name>
<evidence type="ECO:0000313" key="1">
    <source>
        <dbReference type="EMBL" id="MCK8492918.1"/>
    </source>
</evidence>
<evidence type="ECO:0000313" key="2">
    <source>
        <dbReference type="Proteomes" id="UP001202180"/>
    </source>
</evidence>
<keyword evidence="2" id="KW-1185">Reference proteome</keyword>
<comment type="caution">
    <text evidence="1">The sequence shown here is derived from an EMBL/GenBank/DDBJ whole genome shotgun (WGS) entry which is preliminary data.</text>
</comment>
<reference evidence="1 2" key="1">
    <citation type="submission" date="2022-04" db="EMBL/GenBank/DDBJ databases">
        <title>Spirosoma sp. strain RP8 genome sequencing and assembly.</title>
        <authorList>
            <person name="Jung Y."/>
        </authorList>
    </citation>
    <scope>NUCLEOTIDE SEQUENCE [LARGE SCALE GENOMIC DNA]</scope>
    <source>
        <strain evidence="1 2">RP8</strain>
    </source>
</reference>
<dbReference type="Proteomes" id="UP001202180">
    <property type="component" value="Unassembled WGS sequence"/>
</dbReference>
<protein>
    <submittedName>
        <fullName evidence="1">Uncharacterized protein</fullName>
    </submittedName>
</protein>
<proteinExistence type="predicted"/>
<dbReference type="RefSeq" id="WP_248477510.1">
    <property type="nucleotide sequence ID" value="NZ_JALPRF010000002.1"/>
</dbReference>
<accession>A0ABT0HLA2</accession>
<dbReference type="EMBL" id="JALPRF010000002">
    <property type="protein sequence ID" value="MCK8492918.1"/>
    <property type="molecule type" value="Genomic_DNA"/>
</dbReference>